<proteinExistence type="predicted"/>
<evidence type="ECO:0000313" key="2">
    <source>
        <dbReference type="Proteomes" id="UP000289738"/>
    </source>
</evidence>
<keyword evidence="2" id="KW-1185">Reference proteome</keyword>
<gene>
    <name evidence="1" type="ORF">Ahy_A07g036771</name>
</gene>
<protein>
    <submittedName>
        <fullName evidence="1">Uncharacterized protein</fullName>
    </submittedName>
</protein>
<sequence length="202" mass="21947">MKDQKEVILFWLAASKSFDKKLLATRTGIHRKKKTYLKHPYFCLLGEPEPIPLSQVTTHKRPPLPIPTQSPLLSPSHLLPHSPVTAEHNGSQRRSFPSPACRHRWLLCLVPAPSVSAESACLCFLAVLSSVSASLAVAVVDGASALLAPSLLAGGLPLQPQPVAVFLLLLLQWSTVDSSVELPIGCWVDLQQLLLFASSDCY</sequence>
<organism evidence="1 2">
    <name type="scientific">Arachis hypogaea</name>
    <name type="common">Peanut</name>
    <dbReference type="NCBI Taxonomy" id="3818"/>
    <lineage>
        <taxon>Eukaryota</taxon>
        <taxon>Viridiplantae</taxon>
        <taxon>Streptophyta</taxon>
        <taxon>Embryophyta</taxon>
        <taxon>Tracheophyta</taxon>
        <taxon>Spermatophyta</taxon>
        <taxon>Magnoliopsida</taxon>
        <taxon>eudicotyledons</taxon>
        <taxon>Gunneridae</taxon>
        <taxon>Pentapetalae</taxon>
        <taxon>rosids</taxon>
        <taxon>fabids</taxon>
        <taxon>Fabales</taxon>
        <taxon>Fabaceae</taxon>
        <taxon>Papilionoideae</taxon>
        <taxon>50 kb inversion clade</taxon>
        <taxon>dalbergioids sensu lato</taxon>
        <taxon>Dalbergieae</taxon>
        <taxon>Pterocarpus clade</taxon>
        <taxon>Arachis</taxon>
    </lineage>
</organism>
<dbReference type="AlphaFoldDB" id="A0A445CGX7"/>
<reference evidence="1 2" key="1">
    <citation type="submission" date="2019-01" db="EMBL/GenBank/DDBJ databases">
        <title>Sequencing of cultivated peanut Arachis hypogaea provides insights into genome evolution and oil improvement.</title>
        <authorList>
            <person name="Chen X."/>
        </authorList>
    </citation>
    <scope>NUCLEOTIDE SEQUENCE [LARGE SCALE GENOMIC DNA]</scope>
    <source>
        <strain evidence="2">cv. Fuhuasheng</strain>
        <tissue evidence="1">Leaves</tissue>
    </source>
</reference>
<evidence type="ECO:0000313" key="1">
    <source>
        <dbReference type="EMBL" id="RYR50189.1"/>
    </source>
</evidence>
<name>A0A445CGX7_ARAHY</name>
<accession>A0A445CGX7</accession>
<comment type="caution">
    <text evidence="1">The sequence shown here is derived from an EMBL/GenBank/DDBJ whole genome shotgun (WGS) entry which is preliminary data.</text>
</comment>
<dbReference type="Proteomes" id="UP000289738">
    <property type="component" value="Chromosome A07"/>
</dbReference>
<dbReference type="EMBL" id="SDMP01000007">
    <property type="protein sequence ID" value="RYR50189.1"/>
    <property type="molecule type" value="Genomic_DNA"/>
</dbReference>